<dbReference type="SUPFAM" id="SSF55729">
    <property type="entry name" value="Acyl-CoA N-acyltransferases (Nat)"/>
    <property type="match status" value="1"/>
</dbReference>
<dbReference type="Pfam" id="PF00583">
    <property type="entry name" value="Acetyltransf_1"/>
    <property type="match status" value="1"/>
</dbReference>
<gene>
    <name evidence="3" type="ORF">GCM10009751_09860</name>
</gene>
<accession>A0ABP4ZJQ2</accession>
<comment type="caution">
    <text evidence="3">The sequence shown here is derived from an EMBL/GenBank/DDBJ whole genome shotgun (WGS) entry which is preliminary data.</text>
</comment>
<dbReference type="Gene3D" id="3.40.630.30">
    <property type="match status" value="1"/>
</dbReference>
<feature type="domain" description="N-acetyltransferase" evidence="2">
    <location>
        <begin position="3"/>
        <end position="180"/>
    </location>
</feature>
<proteinExistence type="predicted"/>
<evidence type="ECO:0000256" key="1">
    <source>
        <dbReference type="ARBA" id="ARBA00022679"/>
    </source>
</evidence>
<dbReference type="EMBL" id="BAAANL010000002">
    <property type="protein sequence ID" value="GAA1855056.1"/>
    <property type="molecule type" value="Genomic_DNA"/>
</dbReference>
<dbReference type="PANTHER" id="PTHR13947:SF37">
    <property type="entry name" value="LD18367P"/>
    <property type="match status" value="1"/>
</dbReference>
<name>A0ABP4ZJQ2_9MICO</name>
<evidence type="ECO:0000313" key="4">
    <source>
        <dbReference type="Proteomes" id="UP001501094"/>
    </source>
</evidence>
<dbReference type="InterPro" id="IPR016181">
    <property type="entry name" value="Acyl_CoA_acyltransferase"/>
</dbReference>
<dbReference type="InterPro" id="IPR000182">
    <property type="entry name" value="GNAT_dom"/>
</dbReference>
<organism evidence="3 4">
    <name type="scientific">Myceligenerans crystallogenes</name>
    <dbReference type="NCBI Taxonomy" id="316335"/>
    <lineage>
        <taxon>Bacteria</taxon>
        <taxon>Bacillati</taxon>
        <taxon>Actinomycetota</taxon>
        <taxon>Actinomycetes</taxon>
        <taxon>Micrococcales</taxon>
        <taxon>Promicromonosporaceae</taxon>
        <taxon>Myceligenerans</taxon>
    </lineage>
</organism>
<keyword evidence="4" id="KW-1185">Reference proteome</keyword>
<dbReference type="PANTHER" id="PTHR13947">
    <property type="entry name" value="GNAT FAMILY N-ACETYLTRANSFERASE"/>
    <property type="match status" value="1"/>
</dbReference>
<dbReference type="InterPro" id="IPR050769">
    <property type="entry name" value="NAT_camello-type"/>
</dbReference>
<keyword evidence="1" id="KW-0808">Transferase</keyword>
<dbReference type="CDD" id="cd04301">
    <property type="entry name" value="NAT_SF"/>
    <property type="match status" value="1"/>
</dbReference>
<evidence type="ECO:0000313" key="3">
    <source>
        <dbReference type="EMBL" id="GAA1855056.1"/>
    </source>
</evidence>
<sequence>MDLDIRPVSASEYDALGALTAQAYLQGGLLDFGEQDPYLPKLRDVARRAATAEVLVAVGDPLPGDDDEAGERAPGPRLLGGITFVPGPGPMADMARDGEAEIRTLAVAPEARGRGVGEALTRACLDRARAAGFRNVVLCSQTRMHAAHRLYRRLGFTRVPDRDWSPAEKLDTQLLAYTLDLTGGQN</sequence>
<reference evidence="4" key="1">
    <citation type="journal article" date="2019" name="Int. J. Syst. Evol. Microbiol.">
        <title>The Global Catalogue of Microorganisms (GCM) 10K type strain sequencing project: providing services to taxonomists for standard genome sequencing and annotation.</title>
        <authorList>
            <consortium name="The Broad Institute Genomics Platform"/>
            <consortium name="The Broad Institute Genome Sequencing Center for Infectious Disease"/>
            <person name="Wu L."/>
            <person name="Ma J."/>
        </authorList>
    </citation>
    <scope>NUCLEOTIDE SEQUENCE [LARGE SCALE GENOMIC DNA]</scope>
    <source>
        <strain evidence="4">JCM 14326</strain>
    </source>
</reference>
<dbReference type="PROSITE" id="PS51186">
    <property type="entry name" value="GNAT"/>
    <property type="match status" value="1"/>
</dbReference>
<protein>
    <submittedName>
        <fullName evidence="3">GNAT family N-acetyltransferase</fullName>
    </submittedName>
</protein>
<evidence type="ECO:0000259" key="2">
    <source>
        <dbReference type="PROSITE" id="PS51186"/>
    </source>
</evidence>
<dbReference type="Proteomes" id="UP001501094">
    <property type="component" value="Unassembled WGS sequence"/>
</dbReference>